<dbReference type="AlphaFoldDB" id="G9WVR6"/>
<reference evidence="1 2" key="1">
    <citation type="submission" date="2011-08" db="EMBL/GenBank/DDBJ databases">
        <title>The Genome Sequence of Oribacterium sp. ACB7.</title>
        <authorList>
            <consortium name="The Broad Institute Genome Sequencing Platform"/>
            <person name="Earl A."/>
            <person name="Ward D."/>
            <person name="Feldgarden M."/>
            <person name="Gevers D."/>
            <person name="Sizova M."/>
            <person name="Hazen A."/>
            <person name="Epstein S."/>
            <person name="Young S.K."/>
            <person name="Zeng Q."/>
            <person name="Gargeya S."/>
            <person name="Fitzgerald M."/>
            <person name="Haas B."/>
            <person name="Abouelleil A."/>
            <person name="Alvarado L."/>
            <person name="Arachchi H.M."/>
            <person name="Berlin A."/>
            <person name="Brown A."/>
            <person name="Chapman S.B."/>
            <person name="Chen Z."/>
            <person name="Dunbar C."/>
            <person name="Freedman E."/>
            <person name="Gearin G."/>
            <person name="Gellesch M."/>
            <person name="Goldberg J."/>
            <person name="Griggs A."/>
            <person name="Gujja S."/>
            <person name="Heiman D."/>
            <person name="Howarth C."/>
            <person name="Larson L."/>
            <person name="Lui A."/>
            <person name="MacDonald P.J.P."/>
            <person name="Montmayeur A."/>
            <person name="Murphy C."/>
            <person name="Neiman D."/>
            <person name="Pearson M."/>
            <person name="Priest M."/>
            <person name="Roberts A."/>
            <person name="Saif S."/>
            <person name="Shea T."/>
            <person name="Shenoy N."/>
            <person name="Sisk P."/>
            <person name="Stolte C."/>
            <person name="Sykes S."/>
            <person name="Wortman J."/>
            <person name="Nusbaum C."/>
            <person name="Birren B."/>
        </authorList>
    </citation>
    <scope>NUCLEOTIDE SEQUENCE [LARGE SCALE GENOMIC DNA]</scope>
    <source>
        <strain evidence="1 2">ACB7</strain>
    </source>
</reference>
<protein>
    <submittedName>
        <fullName evidence="1">Uncharacterized protein</fullName>
    </submittedName>
</protein>
<dbReference type="Proteomes" id="UP000003527">
    <property type="component" value="Unassembled WGS sequence"/>
</dbReference>
<keyword evidence="2" id="KW-1185">Reference proteome</keyword>
<comment type="caution">
    <text evidence="1">The sequence shown here is derived from an EMBL/GenBank/DDBJ whole genome shotgun (WGS) entry which is preliminary data.</text>
</comment>
<dbReference type="EMBL" id="AFZD01000017">
    <property type="protein sequence ID" value="EHL11667.1"/>
    <property type="molecule type" value="Genomic_DNA"/>
</dbReference>
<proteinExistence type="predicted"/>
<name>G9WVR6_9FIRM</name>
<sequence length="64" mass="7129">MRFISIFNIAERKAGDTDLVNIFNAIEGSAIGTMAEDTIKGLFKDIDTGFQTFSQTCNGWKNKH</sequence>
<organism evidence="1 2">
    <name type="scientific">Oribacterium asaccharolyticum ACB7</name>
    <dbReference type="NCBI Taxonomy" id="796944"/>
    <lineage>
        <taxon>Bacteria</taxon>
        <taxon>Bacillati</taxon>
        <taxon>Bacillota</taxon>
        <taxon>Clostridia</taxon>
        <taxon>Lachnospirales</taxon>
        <taxon>Lachnospiraceae</taxon>
        <taxon>Oribacterium</taxon>
    </lineage>
</organism>
<gene>
    <name evidence="1" type="ORF">HMPREF9624_01000</name>
</gene>
<evidence type="ECO:0000313" key="1">
    <source>
        <dbReference type="EMBL" id="EHL11667.1"/>
    </source>
</evidence>
<accession>G9WVR6</accession>
<dbReference type="HOGENOM" id="CLU_2863439_0_0_9"/>
<evidence type="ECO:0000313" key="2">
    <source>
        <dbReference type="Proteomes" id="UP000003527"/>
    </source>
</evidence>